<name>A0A8S1KGQ3_9CILI</name>
<keyword evidence="1" id="KW-0106">Calcium</keyword>
<evidence type="ECO:0000259" key="2">
    <source>
        <dbReference type="PROSITE" id="PS50222"/>
    </source>
</evidence>
<dbReference type="InterPro" id="IPR051001">
    <property type="entry name" value="Calbindin_Ca-bind"/>
</dbReference>
<dbReference type="CDD" id="cd00051">
    <property type="entry name" value="EFh"/>
    <property type="match status" value="1"/>
</dbReference>
<dbReference type="InterPro" id="IPR018247">
    <property type="entry name" value="EF_Hand_1_Ca_BS"/>
</dbReference>
<evidence type="ECO:0000313" key="3">
    <source>
        <dbReference type="EMBL" id="CAD8052032.1"/>
    </source>
</evidence>
<proteinExistence type="predicted"/>
<protein>
    <recommendedName>
        <fullName evidence="2">EF-hand domain-containing protein</fullName>
    </recommendedName>
</protein>
<dbReference type="PANTHER" id="PTHR19972:SF10">
    <property type="entry name" value="CALBINDIN-32"/>
    <property type="match status" value="1"/>
</dbReference>
<dbReference type="PANTHER" id="PTHR19972">
    <property type="entry name" value="CALBINDIN"/>
    <property type="match status" value="1"/>
</dbReference>
<reference evidence="3" key="1">
    <citation type="submission" date="2021-01" db="EMBL/GenBank/DDBJ databases">
        <authorList>
            <consortium name="Genoscope - CEA"/>
            <person name="William W."/>
        </authorList>
    </citation>
    <scope>NUCLEOTIDE SEQUENCE</scope>
</reference>
<dbReference type="OrthoDB" id="191686at2759"/>
<dbReference type="GO" id="GO:0005634">
    <property type="term" value="C:nucleus"/>
    <property type="evidence" value="ECO:0007669"/>
    <property type="project" value="TreeGrafter"/>
</dbReference>
<dbReference type="AlphaFoldDB" id="A0A8S1KGQ3"/>
<feature type="domain" description="EF-hand" evidence="2">
    <location>
        <begin position="232"/>
        <end position="267"/>
    </location>
</feature>
<keyword evidence="4" id="KW-1185">Reference proteome</keyword>
<organism evidence="3 4">
    <name type="scientific">Paramecium sonneborni</name>
    <dbReference type="NCBI Taxonomy" id="65129"/>
    <lineage>
        <taxon>Eukaryota</taxon>
        <taxon>Sar</taxon>
        <taxon>Alveolata</taxon>
        <taxon>Ciliophora</taxon>
        <taxon>Intramacronucleata</taxon>
        <taxon>Oligohymenophorea</taxon>
        <taxon>Peniculida</taxon>
        <taxon>Parameciidae</taxon>
        <taxon>Paramecium</taxon>
    </lineage>
</organism>
<dbReference type="Proteomes" id="UP000692954">
    <property type="component" value="Unassembled WGS sequence"/>
</dbReference>
<dbReference type="GO" id="GO:0005509">
    <property type="term" value="F:calcium ion binding"/>
    <property type="evidence" value="ECO:0007669"/>
    <property type="project" value="InterPro"/>
</dbReference>
<evidence type="ECO:0000256" key="1">
    <source>
        <dbReference type="ARBA" id="ARBA00022837"/>
    </source>
</evidence>
<dbReference type="GO" id="GO:0051480">
    <property type="term" value="P:regulation of cytosolic calcium ion concentration"/>
    <property type="evidence" value="ECO:0007669"/>
    <property type="project" value="TreeGrafter"/>
</dbReference>
<dbReference type="EMBL" id="CAJJDN010000006">
    <property type="protein sequence ID" value="CAD8052032.1"/>
    <property type="molecule type" value="Genomic_DNA"/>
</dbReference>
<evidence type="ECO:0000313" key="4">
    <source>
        <dbReference type="Proteomes" id="UP000692954"/>
    </source>
</evidence>
<gene>
    <name evidence="3" type="ORF">PSON_ATCC_30995.1.T0060228</name>
</gene>
<dbReference type="PROSITE" id="PS50222">
    <property type="entry name" value="EF_HAND_2"/>
    <property type="match status" value="1"/>
</dbReference>
<dbReference type="InterPro" id="IPR002048">
    <property type="entry name" value="EF_hand_dom"/>
</dbReference>
<dbReference type="GO" id="GO:0005829">
    <property type="term" value="C:cytosol"/>
    <property type="evidence" value="ECO:0007669"/>
    <property type="project" value="TreeGrafter"/>
</dbReference>
<dbReference type="PROSITE" id="PS00018">
    <property type="entry name" value="EF_HAND_1"/>
    <property type="match status" value="1"/>
</dbReference>
<accession>A0A8S1KGQ3</accession>
<sequence>MLCDQQTAAKIGQNLFKDYMVDGTLDNNSLHRMLEDCYAKLNLPMPHLNDEDLLQYAQIWDLNQDNSITEDDVENNAKQLLSQELEINMQAQELTGYPPIQVEYHSYVVENIQQKQESDFIIVQKDVKQETGNFSQKPISESYIEKYILDKQALQTISNSKLQPLSQQSNTFVYPLETEHNKYQNYNTRTQKKLELAERIFNKFQKNGFITQNEAYALLQETYQKLNMPYQITEQDAKSWMLMADKDKDGRVRLQDFHQVLLDSLVQAGININ</sequence>
<comment type="caution">
    <text evidence="3">The sequence shown here is derived from an EMBL/GenBank/DDBJ whole genome shotgun (WGS) entry which is preliminary data.</text>
</comment>